<dbReference type="PANTHER" id="PTHR34388">
    <property type="entry name" value="DNA POLYMERASE III SUBUNIT DELTA"/>
    <property type="match status" value="1"/>
</dbReference>
<reference evidence="11" key="2">
    <citation type="journal article" date="2021" name="PeerJ">
        <title>Extensive microbial diversity within the chicken gut microbiome revealed by metagenomics and culture.</title>
        <authorList>
            <person name="Gilroy R."/>
            <person name="Ravi A."/>
            <person name="Getino M."/>
            <person name="Pursley I."/>
            <person name="Horton D.L."/>
            <person name="Alikhan N.F."/>
            <person name="Baker D."/>
            <person name="Gharbi K."/>
            <person name="Hall N."/>
            <person name="Watson M."/>
            <person name="Adriaenssens E.M."/>
            <person name="Foster-Nyarko E."/>
            <person name="Jarju S."/>
            <person name="Secka A."/>
            <person name="Antonio M."/>
            <person name="Oren A."/>
            <person name="Chaudhuri R.R."/>
            <person name="La Ragione R."/>
            <person name="Hildebrand F."/>
            <person name="Pallen M.J."/>
        </authorList>
    </citation>
    <scope>NUCLEOTIDE SEQUENCE</scope>
    <source>
        <strain evidence="11">B3-2255</strain>
    </source>
</reference>
<sequence>MAKGTGNTENVFNSVSSDIRAGHFAPVYLLMGEEQYYIDKIYGMLMDNVLTETEKDFNLTVFYGADVTGADIANAASRYPMMAERQLVAVREAQSVKKLDDLLSYVASPLDTTVLVLCYMGKSMDKRTSLYKEILKKGVVLESQPVREYELPRWISSYFSSEGFSIQPPAAALLAEYSGAELSKIAVEGDKIIKSLEEGRKEIRVEDIEQNVGITRQFSVFELTKALSYRDSAKAFHIAAYLGNSPNFALPAAVNALFLHFYRILKYEALLKRNPQASAQDRAREIGINPYFLQEYDIAAKSFPVRKCMAAIAEIEEYDYKSKGGDAGEASSGELLMELVSRLLAI</sequence>
<dbReference type="InterPro" id="IPR027417">
    <property type="entry name" value="P-loop_NTPase"/>
</dbReference>
<comment type="similarity">
    <text evidence="7">Belongs to the DNA polymerase HolA subunit family.</text>
</comment>
<dbReference type="InterPro" id="IPR005790">
    <property type="entry name" value="DNA_polIII_delta"/>
</dbReference>
<dbReference type="GO" id="GO:0009360">
    <property type="term" value="C:DNA polymerase III complex"/>
    <property type="evidence" value="ECO:0007669"/>
    <property type="project" value="InterPro"/>
</dbReference>
<dbReference type="Pfam" id="PF06144">
    <property type="entry name" value="DNA_pol3_delta"/>
    <property type="match status" value="1"/>
</dbReference>
<dbReference type="GO" id="GO:0006261">
    <property type="term" value="P:DNA-templated DNA replication"/>
    <property type="evidence" value="ECO:0007669"/>
    <property type="project" value="TreeGrafter"/>
</dbReference>
<dbReference type="EMBL" id="JADILY010000053">
    <property type="protein sequence ID" value="MBO8481426.1"/>
    <property type="molecule type" value="Genomic_DNA"/>
</dbReference>
<dbReference type="GO" id="GO:0003677">
    <property type="term" value="F:DNA binding"/>
    <property type="evidence" value="ECO:0007669"/>
    <property type="project" value="InterPro"/>
</dbReference>
<proteinExistence type="inferred from homology"/>
<dbReference type="Pfam" id="PF21694">
    <property type="entry name" value="DNA_pol3_delta_C"/>
    <property type="match status" value="1"/>
</dbReference>
<dbReference type="GO" id="GO:0003887">
    <property type="term" value="F:DNA-directed DNA polymerase activity"/>
    <property type="evidence" value="ECO:0007669"/>
    <property type="project" value="UniProtKB-KW"/>
</dbReference>
<comment type="catalytic activity">
    <reaction evidence="8">
        <text>DNA(n) + a 2'-deoxyribonucleoside 5'-triphosphate = DNA(n+1) + diphosphate</text>
        <dbReference type="Rhea" id="RHEA:22508"/>
        <dbReference type="Rhea" id="RHEA-COMP:17339"/>
        <dbReference type="Rhea" id="RHEA-COMP:17340"/>
        <dbReference type="ChEBI" id="CHEBI:33019"/>
        <dbReference type="ChEBI" id="CHEBI:61560"/>
        <dbReference type="ChEBI" id="CHEBI:173112"/>
        <dbReference type="EC" id="2.7.7.7"/>
    </reaction>
</comment>
<accession>A0A9D9NPW5</accession>
<dbReference type="EC" id="2.7.7.7" evidence="1"/>
<evidence type="ECO:0000313" key="11">
    <source>
        <dbReference type="EMBL" id="MBO8481426.1"/>
    </source>
</evidence>
<evidence type="ECO:0000256" key="1">
    <source>
        <dbReference type="ARBA" id="ARBA00012417"/>
    </source>
</evidence>
<evidence type="ECO:0000313" key="12">
    <source>
        <dbReference type="Proteomes" id="UP000823772"/>
    </source>
</evidence>
<evidence type="ECO:0000256" key="2">
    <source>
        <dbReference type="ARBA" id="ARBA00017703"/>
    </source>
</evidence>
<comment type="caution">
    <text evidence="11">The sequence shown here is derived from an EMBL/GenBank/DDBJ whole genome shotgun (WGS) entry which is preliminary data.</text>
</comment>
<evidence type="ECO:0000259" key="9">
    <source>
        <dbReference type="Pfam" id="PF06144"/>
    </source>
</evidence>
<organism evidence="11 12">
    <name type="scientific">Candidatus Merdivivens faecigallinarum</name>
    <dbReference type="NCBI Taxonomy" id="2840871"/>
    <lineage>
        <taxon>Bacteria</taxon>
        <taxon>Pseudomonadati</taxon>
        <taxon>Bacteroidota</taxon>
        <taxon>Bacteroidia</taxon>
        <taxon>Bacteroidales</taxon>
        <taxon>Muribaculaceae</taxon>
        <taxon>Muribaculaceae incertae sedis</taxon>
        <taxon>Candidatus Merdivivens</taxon>
    </lineage>
</organism>
<dbReference type="SUPFAM" id="SSF48019">
    <property type="entry name" value="post-AAA+ oligomerization domain-like"/>
    <property type="match status" value="1"/>
</dbReference>
<dbReference type="InterPro" id="IPR048466">
    <property type="entry name" value="DNA_pol3_delta-like_C"/>
</dbReference>
<dbReference type="SUPFAM" id="SSF52540">
    <property type="entry name" value="P-loop containing nucleoside triphosphate hydrolases"/>
    <property type="match status" value="1"/>
</dbReference>
<dbReference type="InterPro" id="IPR010372">
    <property type="entry name" value="DNA_pol3_delta_N"/>
</dbReference>
<dbReference type="PANTHER" id="PTHR34388:SF1">
    <property type="entry name" value="DNA POLYMERASE III SUBUNIT DELTA"/>
    <property type="match status" value="1"/>
</dbReference>
<keyword evidence="3 11" id="KW-0808">Transferase</keyword>
<evidence type="ECO:0000256" key="6">
    <source>
        <dbReference type="ARBA" id="ARBA00022932"/>
    </source>
</evidence>
<name>A0A9D9NPW5_9BACT</name>
<keyword evidence="5" id="KW-0235">DNA replication</keyword>
<dbReference type="Gene3D" id="3.40.50.300">
    <property type="entry name" value="P-loop containing nucleotide triphosphate hydrolases"/>
    <property type="match status" value="1"/>
</dbReference>
<keyword evidence="4 11" id="KW-0548">Nucleotidyltransferase</keyword>
<dbReference type="NCBIfam" id="TIGR01128">
    <property type="entry name" value="holA"/>
    <property type="match status" value="1"/>
</dbReference>
<dbReference type="Gene3D" id="1.10.8.60">
    <property type="match status" value="1"/>
</dbReference>
<evidence type="ECO:0000256" key="7">
    <source>
        <dbReference type="ARBA" id="ARBA00034754"/>
    </source>
</evidence>
<protein>
    <recommendedName>
        <fullName evidence="2">DNA polymerase III subunit delta</fullName>
        <ecNumber evidence="1">2.7.7.7</ecNumber>
    </recommendedName>
</protein>
<feature type="domain" description="DNA polymerase III delta N-terminal" evidence="9">
    <location>
        <begin position="28"/>
        <end position="143"/>
    </location>
</feature>
<evidence type="ECO:0000256" key="5">
    <source>
        <dbReference type="ARBA" id="ARBA00022705"/>
    </source>
</evidence>
<gene>
    <name evidence="11" type="primary">holA</name>
    <name evidence="11" type="ORF">IAC87_02635</name>
</gene>
<evidence type="ECO:0000256" key="3">
    <source>
        <dbReference type="ARBA" id="ARBA00022679"/>
    </source>
</evidence>
<dbReference type="Proteomes" id="UP000823772">
    <property type="component" value="Unassembled WGS sequence"/>
</dbReference>
<keyword evidence="6" id="KW-0239">DNA-directed DNA polymerase</keyword>
<evidence type="ECO:0000259" key="10">
    <source>
        <dbReference type="Pfam" id="PF21694"/>
    </source>
</evidence>
<evidence type="ECO:0000256" key="8">
    <source>
        <dbReference type="ARBA" id="ARBA00049244"/>
    </source>
</evidence>
<dbReference type="AlphaFoldDB" id="A0A9D9NPW5"/>
<reference evidence="11" key="1">
    <citation type="submission" date="2020-10" db="EMBL/GenBank/DDBJ databases">
        <authorList>
            <person name="Gilroy R."/>
        </authorList>
    </citation>
    <scope>NUCLEOTIDE SEQUENCE</scope>
    <source>
        <strain evidence="11">B3-2255</strain>
    </source>
</reference>
<evidence type="ECO:0000256" key="4">
    <source>
        <dbReference type="ARBA" id="ARBA00022695"/>
    </source>
</evidence>
<feature type="domain" description="DNA polymerase III delta subunit-like C-terminal" evidence="10">
    <location>
        <begin position="219"/>
        <end position="337"/>
    </location>
</feature>
<dbReference type="Gene3D" id="1.20.272.10">
    <property type="match status" value="1"/>
</dbReference>
<dbReference type="InterPro" id="IPR008921">
    <property type="entry name" value="DNA_pol3_clamp-load_cplx_C"/>
</dbReference>